<evidence type="ECO:0000256" key="7">
    <source>
        <dbReference type="ARBA" id="ARBA00022840"/>
    </source>
</evidence>
<feature type="transmembrane region" description="Helical" evidence="12">
    <location>
        <begin position="958"/>
        <end position="980"/>
    </location>
</feature>
<protein>
    <recommendedName>
        <fullName evidence="17">ABC transporter</fullName>
    </recommendedName>
</protein>
<evidence type="ECO:0000259" key="14">
    <source>
        <dbReference type="PROSITE" id="PS50929"/>
    </source>
</evidence>
<dbReference type="CDD" id="cd18578">
    <property type="entry name" value="ABC_6TM_Pgp_ABCB1_D2_like"/>
    <property type="match status" value="1"/>
</dbReference>
<dbReference type="Gene3D" id="1.20.1560.10">
    <property type="entry name" value="ABC transporter type 1, transmembrane domain"/>
    <property type="match status" value="3"/>
</dbReference>
<keyword evidence="3" id="KW-0813">Transport</keyword>
<evidence type="ECO:0000256" key="5">
    <source>
        <dbReference type="ARBA" id="ARBA00022737"/>
    </source>
</evidence>
<dbReference type="InterPro" id="IPR039421">
    <property type="entry name" value="Type_1_exporter"/>
</dbReference>
<evidence type="ECO:0008006" key="17">
    <source>
        <dbReference type="Google" id="ProtNLM"/>
    </source>
</evidence>
<dbReference type="FunFam" id="3.40.50.300:FF:000251">
    <property type="entry name" value="ABC transporter B family member 19"/>
    <property type="match status" value="1"/>
</dbReference>
<dbReference type="Gene3D" id="3.40.50.300">
    <property type="entry name" value="P-loop containing nucleotide triphosphate hydrolases"/>
    <property type="match status" value="2"/>
</dbReference>
<proteinExistence type="inferred from homology"/>
<dbReference type="PANTHER" id="PTHR43394:SF11">
    <property type="entry name" value="ATP-BINDING CASSETTE TRANSPORTER"/>
    <property type="match status" value="1"/>
</dbReference>
<feature type="transmembrane region" description="Helical" evidence="12">
    <location>
        <begin position="33"/>
        <end position="61"/>
    </location>
</feature>
<feature type="transmembrane region" description="Helical" evidence="12">
    <location>
        <begin position="809"/>
        <end position="833"/>
    </location>
</feature>
<dbReference type="InterPro" id="IPR027417">
    <property type="entry name" value="P-loop_NTPase"/>
</dbReference>
<dbReference type="eggNOG" id="KOG0055">
    <property type="taxonomic scope" value="Eukaryota"/>
</dbReference>
<feature type="transmembrane region" description="Helical" evidence="12">
    <location>
        <begin position="1042"/>
        <end position="1060"/>
    </location>
</feature>
<sequence>MRSSSAEPRRKTPSRQSPDDPPQQRRRSFLRSLFFFATRFDAFLIVAGCAFMVGFGALQVLALVTFADFFDLNSTTNYYDLGIMLLVNMTYWGLGIGGCQGIAALLLDYSKNRQITRWKKEYLKSILRQDVGWYDVNQPQELSTRMGESIVYIEKALHLSNANIFTTIGSITVGLYISLRESWAVALVTLAVAIVAYLPSVSLLLYYLEQRTKLLADAYAGAGGVASEVLSSIRTVASLGLEERSLQRYDANLANAERAAIRLSTKIFAALSTMNASFYYVMASGILLACQLLVSEYRDTTVDYTALLGDARNYCAESCDSYDLFLVDTTQPDQADGVGAACADRTSATTGEALENFKFTCSTAAQVIGERAFTRFFGDDTLFWNQFVDGDPADSSYDELFPPNSYDRSVECALGLGAIYIATQAVFQGAFGLSQLAGPVQALIKGVTACRSVLEVVARVPTIDAFSEEGLTVVLKGAIEVKDVTFAYPTAPHHLICNGYSLSIPAGTSCALVGPSGAGKSTLIQLLERYYDPLSGSVLIDGVDLRAMNVKALRRQIGLVGQEPMLFMGTIAENIALGKDKATREEVEAAARAANAHDFIVESLGDGYDTQVGLGGGKLSGGQKQRIAIARAVIKQPAILLLDEATSALDNASERIVQASLDDIMRKSHFTSVTVAHRLTTIKYCDKIAVVQKGVIVEEGTYDDLLAVGEGGVFHGLAAKQQANQAKDVEVMRVAAEASQVEDSISVRHVEVVEGLKALHQTSSIGASLGIVEAVVEAAEEEAAAAAAGQKKQGPVRRLLQMSPKSDRYLYVIGVSCAAVTGIVQGLLGLLFVRSLTALSYPSPDKVESEGVLWGLIFIAVGLGQHAFEFISATTLGITGEHLTTALRTTLMAKLLRMEVGYFDYEANTMGALTEFLGARVALVQGLVGEQLGAITKFLFLIGTMLFTMFYWGDWRVALVTLGCLPIMGVTMGIAMQAAMPMDQAKQASKDNDNEAKKSAGAVIGEVVLGIRTVASFNAEVKFYEDYCKQMDKLLAVGKRKAVQAGVGLFLAFAIVYSMMGAQIFYGLWLASVGALGAAEAGCDSSSMLIMDKIMVPIIATMMVTFLASGHAMMATDAKAAAKAAKELFQRFDQASLIDPTSAEGERLPAVRGEISVRDVVFAYPTALDRPACRGYSLEIEAGQTVALCGPSGSGKSTIVALLQRFYDPQAGAVLLDGADIRSLNLRWLRQQIGMVGQEPVLFEGTVAENIGYGKEGATQSEIEEAAVAANAHTFITNDLGDGYATQVGLRGGQLSGGQKQRVAIARALVRKPAIMLLDEATSALDNESERIVQAALDELMAKQKRTTITIAHRLSTIRNADKIAVVRRGKVVEQGTHDELLQIGPGGVYFDLVGQQ</sequence>
<comment type="similarity">
    <text evidence="2">Belongs to the ABC transporter superfamily. ABCB family. Multidrug resistance exporter (TC 3.A.1.201) subfamily.</text>
</comment>
<feature type="coiled-coil region" evidence="10">
    <location>
        <begin position="239"/>
        <end position="266"/>
    </location>
</feature>
<dbReference type="PROSITE" id="PS00211">
    <property type="entry name" value="ABC_TRANSPORTER_1"/>
    <property type="match status" value="2"/>
</dbReference>
<dbReference type="SUPFAM" id="SSF90123">
    <property type="entry name" value="ABC transporter transmembrane region"/>
    <property type="match status" value="2"/>
</dbReference>
<feature type="transmembrane region" description="Helical" evidence="12">
    <location>
        <begin position="853"/>
        <end position="878"/>
    </location>
</feature>
<dbReference type="GO" id="GO:0005524">
    <property type="term" value="F:ATP binding"/>
    <property type="evidence" value="ECO:0007669"/>
    <property type="project" value="UniProtKB-KW"/>
</dbReference>
<evidence type="ECO:0000256" key="4">
    <source>
        <dbReference type="ARBA" id="ARBA00022692"/>
    </source>
</evidence>
<keyword evidence="16" id="KW-1185">Reference proteome</keyword>
<evidence type="ECO:0000256" key="2">
    <source>
        <dbReference type="ARBA" id="ARBA00007577"/>
    </source>
</evidence>
<keyword evidence="9 12" id="KW-0472">Membrane</keyword>
<dbReference type="EnsemblProtists" id="EOD05660">
    <property type="protein sequence ID" value="EOD05660"/>
    <property type="gene ID" value="EMIHUDRAFT_417116"/>
</dbReference>
<dbReference type="Pfam" id="PF00005">
    <property type="entry name" value="ABC_tran"/>
    <property type="match status" value="2"/>
</dbReference>
<dbReference type="InterPro" id="IPR003439">
    <property type="entry name" value="ABC_transporter-like_ATP-bd"/>
</dbReference>
<feature type="transmembrane region" description="Helical" evidence="12">
    <location>
        <begin position="183"/>
        <end position="208"/>
    </location>
</feature>
<dbReference type="STRING" id="2903.R1CTK8"/>
<dbReference type="FunFam" id="3.40.50.300:FF:000836">
    <property type="entry name" value="ABC transporter B family member 25"/>
    <property type="match status" value="1"/>
</dbReference>
<dbReference type="PROSITE" id="PS50893">
    <property type="entry name" value="ABC_TRANSPORTER_2"/>
    <property type="match status" value="2"/>
</dbReference>
<organism evidence="15 16">
    <name type="scientific">Emiliania huxleyi (strain CCMP1516)</name>
    <dbReference type="NCBI Taxonomy" id="280463"/>
    <lineage>
        <taxon>Eukaryota</taxon>
        <taxon>Haptista</taxon>
        <taxon>Haptophyta</taxon>
        <taxon>Prymnesiophyceae</taxon>
        <taxon>Isochrysidales</taxon>
        <taxon>Noelaerhabdaceae</taxon>
        <taxon>Emiliania</taxon>
    </lineage>
</organism>
<dbReference type="Pfam" id="PF00664">
    <property type="entry name" value="ABC_membrane"/>
    <property type="match status" value="2"/>
</dbReference>
<dbReference type="PROSITE" id="PS50929">
    <property type="entry name" value="ABC_TM1F"/>
    <property type="match status" value="2"/>
</dbReference>
<keyword evidence="4 12" id="KW-0812">Transmembrane</keyword>
<dbReference type="GO" id="GO:0016887">
    <property type="term" value="F:ATP hydrolysis activity"/>
    <property type="evidence" value="ECO:0007669"/>
    <property type="project" value="InterPro"/>
</dbReference>
<evidence type="ECO:0000256" key="6">
    <source>
        <dbReference type="ARBA" id="ARBA00022741"/>
    </source>
</evidence>
<feature type="transmembrane region" description="Helical" evidence="12">
    <location>
        <begin position="81"/>
        <end position="107"/>
    </location>
</feature>
<comment type="subcellular location">
    <subcellularLocation>
        <location evidence="1">Membrane</location>
        <topology evidence="1">Multi-pass membrane protein</topology>
    </subcellularLocation>
</comment>
<keyword evidence="7" id="KW-0067">ATP-binding</keyword>
<dbReference type="InterPro" id="IPR036640">
    <property type="entry name" value="ABC1_TM_sf"/>
</dbReference>
<dbReference type="InterPro" id="IPR003593">
    <property type="entry name" value="AAA+_ATPase"/>
</dbReference>
<dbReference type="RefSeq" id="XP_005758089.1">
    <property type="nucleotide sequence ID" value="XM_005758032.1"/>
</dbReference>
<feature type="transmembrane region" description="Helical" evidence="12">
    <location>
        <begin position="1095"/>
        <end position="1114"/>
    </location>
</feature>
<dbReference type="SMART" id="SM00382">
    <property type="entry name" value="AAA"/>
    <property type="match status" value="2"/>
</dbReference>
<feature type="domain" description="ABC transporter" evidence="13">
    <location>
        <begin position="479"/>
        <end position="718"/>
    </location>
</feature>
<evidence type="ECO:0000313" key="16">
    <source>
        <dbReference type="Proteomes" id="UP000013827"/>
    </source>
</evidence>
<dbReference type="Proteomes" id="UP000013827">
    <property type="component" value="Unassembled WGS sequence"/>
</dbReference>
<evidence type="ECO:0000256" key="9">
    <source>
        <dbReference type="ARBA" id="ARBA00023136"/>
    </source>
</evidence>
<feature type="region of interest" description="Disordered" evidence="11">
    <location>
        <begin position="1"/>
        <end position="24"/>
    </location>
</feature>
<keyword evidence="6" id="KW-0547">Nucleotide-binding</keyword>
<evidence type="ECO:0000256" key="3">
    <source>
        <dbReference type="ARBA" id="ARBA00022448"/>
    </source>
</evidence>
<name>A0A0D3I325_EMIH1</name>
<keyword evidence="5" id="KW-0677">Repeat</keyword>
<evidence type="ECO:0000259" key="13">
    <source>
        <dbReference type="PROSITE" id="PS50893"/>
    </source>
</evidence>
<dbReference type="InterPro" id="IPR017871">
    <property type="entry name" value="ABC_transporter-like_CS"/>
</dbReference>
<feature type="domain" description="ABC transmembrane type-1" evidence="14">
    <location>
        <begin position="812"/>
        <end position="1082"/>
    </location>
</feature>
<reference evidence="15" key="2">
    <citation type="submission" date="2024-10" db="UniProtKB">
        <authorList>
            <consortium name="EnsemblProtists"/>
        </authorList>
    </citation>
    <scope>IDENTIFICATION</scope>
</reference>
<dbReference type="KEGG" id="ehx:EMIHUDRAFT_417116"/>
<evidence type="ECO:0000256" key="11">
    <source>
        <dbReference type="SAM" id="MobiDB-lite"/>
    </source>
</evidence>
<evidence type="ECO:0000256" key="8">
    <source>
        <dbReference type="ARBA" id="ARBA00022989"/>
    </source>
</evidence>
<evidence type="ECO:0000256" key="10">
    <source>
        <dbReference type="SAM" id="Coils"/>
    </source>
</evidence>
<dbReference type="SUPFAM" id="SSF52540">
    <property type="entry name" value="P-loop containing nucleoside triphosphate hydrolases"/>
    <property type="match status" value="2"/>
</dbReference>
<feature type="transmembrane region" description="Helical" evidence="12">
    <location>
        <begin position="156"/>
        <end position="177"/>
    </location>
</feature>
<evidence type="ECO:0000256" key="12">
    <source>
        <dbReference type="SAM" id="Phobius"/>
    </source>
</evidence>
<feature type="transmembrane region" description="Helical" evidence="12">
    <location>
        <begin position="934"/>
        <end position="952"/>
    </location>
</feature>
<dbReference type="CDD" id="cd03249">
    <property type="entry name" value="ABC_MTABC3_MDL1_MDL2"/>
    <property type="match status" value="1"/>
</dbReference>
<evidence type="ECO:0000256" key="1">
    <source>
        <dbReference type="ARBA" id="ARBA00004141"/>
    </source>
</evidence>
<dbReference type="GeneID" id="17251752"/>
<dbReference type="GO" id="GO:0005743">
    <property type="term" value="C:mitochondrial inner membrane"/>
    <property type="evidence" value="ECO:0007669"/>
    <property type="project" value="TreeGrafter"/>
</dbReference>
<reference evidence="16" key="1">
    <citation type="journal article" date="2013" name="Nature">
        <title>Pan genome of the phytoplankton Emiliania underpins its global distribution.</title>
        <authorList>
            <person name="Read B.A."/>
            <person name="Kegel J."/>
            <person name="Klute M.J."/>
            <person name="Kuo A."/>
            <person name="Lefebvre S.C."/>
            <person name="Maumus F."/>
            <person name="Mayer C."/>
            <person name="Miller J."/>
            <person name="Monier A."/>
            <person name="Salamov A."/>
            <person name="Young J."/>
            <person name="Aguilar M."/>
            <person name="Claverie J.M."/>
            <person name="Frickenhaus S."/>
            <person name="Gonzalez K."/>
            <person name="Herman E.K."/>
            <person name="Lin Y.C."/>
            <person name="Napier J."/>
            <person name="Ogata H."/>
            <person name="Sarno A.F."/>
            <person name="Shmutz J."/>
            <person name="Schroeder D."/>
            <person name="de Vargas C."/>
            <person name="Verret F."/>
            <person name="von Dassow P."/>
            <person name="Valentin K."/>
            <person name="Van de Peer Y."/>
            <person name="Wheeler G."/>
            <person name="Dacks J.B."/>
            <person name="Delwiche C.F."/>
            <person name="Dyhrman S.T."/>
            <person name="Glockner G."/>
            <person name="John U."/>
            <person name="Richards T."/>
            <person name="Worden A.Z."/>
            <person name="Zhang X."/>
            <person name="Grigoriev I.V."/>
            <person name="Allen A.E."/>
            <person name="Bidle K."/>
            <person name="Borodovsky M."/>
            <person name="Bowler C."/>
            <person name="Brownlee C."/>
            <person name="Cock J.M."/>
            <person name="Elias M."/>
            <person name="Gladyshev V.N."/>
            <person name="Groth M."/>
            <person name="Guda C."/>
            <person name="Hadaegh A."/>
            <person name="Iglesias-Rodriguez M.D."/>
            <person name="Jenkins J."/>
            <person name="Jones B.M."/>
            <person name="Lawson T."/>
            <person name="Leese F."/>
            <person name="Lindquist E."/>
            <person name="Lobanov A."/>
            <person name="Lomsadze A."/>
            <person name="Malik S.B."/>
            <person name="Marsh M.E."/>
            <person name="Mackinder L."/>
            <person name="Mock T."/>
            <person name="Mueller-Roeber B."/>
            <person name="Pagarete A."/>
            <person name="Parker M."/>
            <person name="Probert I."/>
            <person name="Quesneville H."/>
            <person name="Raines C."/>
            <person name="Rensing S.A."/>
            <person name="Riano-Pachon D.M."/>
            <person name="Richier S."/>
            <person name="Rokitta S."/>
            <person name="Shiraiwa Y."/>
            <person name="Soanes D.M."/>
            <person name="van der Giezen M."/>
            <person name="Wahlund T.M."/>
            <person name="Williams B."/>
            <person name="Wilson W."/>
            <person name="Wolfe G."/>
            <person name="Wurch L.L."/>
        </authorList>
    </citation>
    <scope>NUCLEOTIDE SEQUENCE</scope>
</reference>
<keyword evidence="10" id="KW-0175">Coiled coil</keyword>
<dbReference type="OMA" id="GFGQEEQ"/>
<dbReference type="InterPro" id="IPR011527">
    <property type="entry name" value="ABC1_TM_dom"/>
</dbReference>
<dbReference type="GO" id="GO:0090374">
    <property type="term" value="P:oligopeptide export from mitochondrion"/>
    <property type="evidence" value="ECO:0007669"/>
    <property type="project" value="TreeGrafter"/>
</dbReference>
<evidence type="ECO:0000313" key="15">
    <source>
        <dbReference type="EnsemblProtists" id="EOD05660"/>
    </source>
</evidence>
<dbReference type="GO" id="GO:0015421">
    <property type="term" value="F:ABC-type oligopeptide transporter activity"/>
    <property type="evidence" value="ECO:0007669"/>
    <property type="project" value="TreeGrafter"/>
</dbReference>
<feature type="domain" description="ABC transmembrane type-1" evidence="14">
    <location>
        <begin position="46"/>
        <end position="295"/>
    </location>
</feature>
<dbReference type="PANTHER" id="PTHR43394">
    <property type="entry name" value="ATP-DEPENDENT PERMEASE MDL1, MITOCHONDRIAL"/>
    <property type="match status" value="1"/>
</dbReference>
<dbReference type="HOGENOM" id="CLU_000604_17_2_1"/>
<accession>A0A0D3I325</accession>
<keyword evidence="8 12" id="KW-1133">Transmembrane helix</keyword>
<feature type="domain" description="ABC transporter" evidence="13">
    <location>
        <begin position="1155"/>
        <end position="1394"/>
    </location>
</feature>
<dbReference type="PaxDb" id="2903-EOD05660"/>